<comment type="subcellular location">
    <subcellularLocation>
        <location evidence="2">Membrane</location>
    </subcellularLocation>
</comment>
<evidence type="ECO:0000256" key="2">
    <source>
        <dbReference type="ARBA" id="ARBA00004370"/>
    </source>
</evidence>
<evidence type="ECO:0000256" key="14">
    <source>
        <dbReference type="ARBA" id="ARBA00026095"/>
    </source>
</evidence>
<dbReference type="Pfam" id="PF19298">
    <property type="entry name" value="KshA_C"/>
    <property type="match status" value="1"/>
</dbReference>
<accession>A0A7I8VCP4</accession>
<sequence>MVNVVSKRRDTGNIPPAYPNGWFAIEESRNLVVGQVVNVSLIGLNLALYRGEDGRVRAIDAYCPHLGANLSAGGRVLGNCIECPFHGWKFDGDSGKCKHIPYADNIPDVAKVKSYTILERNNFIYIWYHAEDNEPSWMPPEVDGLQNDSLDYDGRSEHYISCHIQEIPENGADFSHLSQVHGPVIAAGTDLRFTYNKFWQFLEHCWNGEWKALSGDEAHIGEMKLTHSLKIFGFKLSFMDLKVTVNQIGPGIVYLVLHTFLGDCYLLQHLTPMEPLKQKLVHHIYTPWFSPRILGKIYLFAEALQVERDIMIWNNKKFLAKPCYVKSFEDQMLSKHRRWYMQFYSKNSPKITFRKDDLTW</sequence>
<evidence type="ECO:0000256" key="8">
    <source>
        <dbReference type="ARBA" id="ARBA00023002"/>
    </source>
</evidence>
<reference evidence="18 19" key="1">
    <citation type="submission" date="2020-08" db="EMBL/GenBank/DDBJ databases">
        <authorList>
            <person name="Hejnol A."/>
        </authorList>
    </citation>
    <scope>NUCLEOTIDE SEQUENCE [LARGE SCALE GENOMIC DNA]</scope>
</reference>
<dbReference type="UniPathway" id="UPA01020"/>
<feature type="domain" description="Rieske" evidence="17">
    <location>
        <begin position="22"/>
        <end position="126"/>
    </location>
</feature>
<dbReference type="GO" id="GO:0046872">
    <property type="term" value="F:metal ion binding"/>
    <property type="evidence" value="ECO:0007669"/>
    <property type="project" value="UniProtKB-KW"/>
</dbReference>
<evidence type="ECO:0000256" key="12">
    <source>
        <dbReference type="ARBA" id="ARBA00025712"/>
    </source>
</evidence>
<dbReference type="SUPFAM" id="SSF50022">
    <property type="entry name" value="ISP domain"/>
    <property type="match status" value="1"/>
</dbReference>
<proteinExistence type="inferred from homology"/>
<dbReference type="InterPro" id="IPR036922">
    <property type="entry name" value="Rieske_2Fe-2S_sf"/>
</dbReference>
<keyword evidence="10" id="KW-0411">Iron-sulfur</keyword>
<dbReference type="EC" id="1.14.19.21" evidence="14"/>
<dbReference type="GO" id="GO:0005737">
    <property type="term" value="C:cytoplasm"/>
    <property type="evidence" value="ECO:0007669"/>
    <property type="project" value="TreeGrafter"/>
</dbReference>
<comment type="similarity">
    <text evidence="13">Belongs to the cholesterol 7-desaturase family.</text>
</comment>
<evidence type="ECO:0000256" key="16">
    <source>
        <dbReference type="ARBA" id="ARBA00049548"/>
    </source>
</evidence>
<comment type="catalytic activity">
    <reaction evidence="15">
        <text>cholesterol + NADH + O2 + H(+) = 7-dehydrocholesterol + NAD(+) + 2 H2O</text>
        <dbReference type="Rhea" id="RHEA:51644"/>
        <dbReference type="ChEBI" id="CHEBI:15377"/>
        <dbReference type="ChEBI" id="CHEBI:15378"/>
        <dbReference type="ChEBI" id="CHEBI:15379"/>
        <dbReference type="ChEBI" id="CHEBI:16113"/>
        <dbReference type="ChEBI" id="CHEBI:17759"/>
        <dbReference type="ChEBI" id="CHEBI:57540"/>
        <dbReference type="ChEBI" id="CHEBI:57945"/>
        <dbReference type="EC" id="1.14.19.21"/>
    </reaction>
    <physiologicalReaction direction="left-to-right" evidence="15">
        <dbReference type="Rhea" id="RHEA:51645"/>
    </physiologicalReaction>
</comment>
<evidence type="ECO:0000256" key="10">
    <source>
        <dbReference type="ARBA" id="ARBA00023014"/>
    </source>
</evidence>
<protein>
    <recommendedName>
        <fullName evidence="14">cholesterol 7-desaturase</fullName>
        <ecNumber evidence="14">1.14.19.21</ecNumber>
    </recommendedName>
</protein>
<dbReference type="AlphaFoldDB" id="A0A7I8VCP4"/>
<dbReference type="PROSITE" id="PS51296">
    <property type="entry name" value="RIESKE"/>
    <property type="match status" value="1"/>
</dbReference>
<evidence type="ECO:0000256" key="4">
    <source>
        <dbReference type="ARBA" id="ARBA00022692"/>
    </source>
</evidence>
<comment type="caution">
    <text evidence="18">The sequence shown here is derived from an EMBL/GenBank/DDBJ whole genome shotgun (WGS) entry which is preliminary data.</text>
</comment>
<comment type="catalytic activity">
    <reaction evidence="16">
        <text>cholesterol + NADPH + O2 + H(+) = 7-dehydrocholesterol + NADP(+) + 2 H2O</text>
        <dbReference type="Rhea" id="RHEA:45024"/>
        <dbReference type="ChEBI" id="CHEBI:15377"/>
        <dbReference type="ChEBI" id="CHEBI:15378"/>
        <dbReference type="ChEBI" id="CHEBI:15379"/>
        <dbReference type="ChEBI" id="CHEBI:16113"/>
        <dbReference type="ChEBI" id="CHEBI:17759"/>
        <dbReference type="ChEBI" id="CHEBI:57783"/>
        <dbReference type="ChEBI" id="CHEBI:58349"/>
        <dbReference type="EC" id="1.14.19.21"/>
    </reaction>
    <physiologicalReaction direction="left-to-right" evidence="16">
        <dbReference type="Rhea" id="RHEA:45025"/>
    </physiologicalReaction>
</comment>
<keyword evidence="5" id="KW-0001">2Fe-2S</keyword>
<dbReference type="EMBL" id="CAJFCJ010000005">
    <property type="protein sequence ID" value="CAD5114121.1"/>
    <property type="molecule type" value="Genomic_DNA"/>
</dbReference>
<evidence type="ECO:0000256" key="3">
    <source>
        <dbReference type="ARBA" id="ARBA00004972"/>
    </source>
</evidence>
<keyword evidence="8" id="KW-0560">Oxidoreductase</keyword>
<evidence type="ECO:0000313" key="18">
    <source>
        <dbReference type="EMBL" id="CAD5114121.1"/>
    </source>
</evidence>
<evidence type="ECO:0000256" key="9">
    <source>
        <dbReference type="ARBA" id="ARBA00023004"/>
    </source>
</evidence>
<comment type="pathway">
    <text evidence="12">Steroid hormone biosynthesis; dafachronic acid biosynthesis.</text>
</comment>
<dbReference type="InterPro" id="IPR045605">
    <property type="entry name" value="KshA-like_C"/>
</dbReference>
<dbReference type="GO" id="GO:0170056">
    <property type="term" value="F:cholesterol 7-desaturase [NAD(P)H] activity"/>
    <property type="evidence" value="ECO:0007669"/>
    <property type="project" value="UniProtKB-EC"/>
</dbReference>
<dbReference type="OrthoDB" id="426882at2759"/>
<dbReference type="Pfam" id="PF00355">
    <property type="entry name" value="Rieske"/>
    <property type="match status" value="1"/>
</dbReference>
<dbReference type="PANTHER" id="PTHR21266">
    <property type="entry name" value="IRON-SULFUR DOMAIN CONTAINING PROTEIN"/>
    <property type="match status" value="1"/>
</dbReference>
<comment type="cofactor">
    <cofactor evidence="1">
        <name>Fe cation</name>
        <dbReference type="ChEBI" id="CHEBI:24875"/>
    </cofactor>
</comment>
<evidence type="ECO:0000313" key="19">
    <source>
        <dbReference type="Proteomes" id="UP000549394"/>
    </source>
</evidence>
<dbReference type="PANTHER" id="PTHR21266:SF32">
    <property type="entry name" value="CHOLESTEROL 7-DESATURASE NVD"/>
    <property type="match status" value="1"/>
</dbReference>
<dbReference type="GO" id="GO:0051537">
    <property type="term" value="F:2 iron, 2 sulfur cluster binding"/>
    <property type="evidence" value="ECO:0007669"/>
    <property type="project" value="UniProtKB-KW"/>
</dbReference>
<keyword evidence="6" id="KW-0479">Metal-binding</keyword>
<keyword evidence="7" id="KW-1133">Transmembrane helix</keyword>
<evidence type="ECO:0000256" key="6">
    <source>
        <dbReference type="ARBA" id="ARBA00022723"/>
    </source>
</evidence>
<evidence type="ECO:0000256" key="7">
    <source>
        <dbReference type="ARBA" id="ARBA00022989"/>
    </source>
</evidence>
<dbReference type="InterPro" id="IPR017941">
    <property type="entry name" value="Rieske_2Fe-2S"/>
</dbReference>
<evidence type="ECO:0000256" key="13">
    <source>
        <dbReference type="ARBA" id="ARBA00025729"/>
    </source>
</evidence>
<dbReference type="SUPFAM" id="SSF55961">
    <property type="entry name" value="Bet v1-like"/>
    <property type="match status" value="1"/>
</dbReference>
<evidence type="ECO:0000256" key="15">
    <source>
        <dbReference type="ARBA" id="ARBA00047853"/>
    </source>
</evidence>
<evidence type="ECO:0000256" key="1">
    <source>
        <dbReference type="ARBA" id="ARBA00001962"/>
    </source>
</evidence>
<keyword evidence="9" id="KW-0408">Iron</keyword>
<evidence type="ECO:0000256" key="5">
    <source>
        <dbReference type="ARBA" id="ARBA00022714"/>
    </source>
</evidence>
<dbReference type="GO" id="GO:0016020">
    <property type="term" value="C:membrane"/>
    <property type="evidence" value="ECO:0007669"/>
    <property type="project" value="UniProtKB-SubCell"/>
</dbReference>
<comment type="pathway">
    <text evidence="3">Hormone biosynthesis.</text>
</comment>
<evidence type="ECO:0000256" key="11">
    <source>
        <dbReference type="ARBA" id="ARBA00023136"/>
    </source>
</evidence>
<dbReference type="Proteomes" id="UP000549394">
    <property type="component" value="Unassembled WGS sequence"/>
</dbReference>
<dbReference type="Gene3D" id="2.102.10.10">
    <property type="entry name" value="Rieske [2Fe-2S] iron-sulphur domain"/>
    <property type="match status" value="1"/>
</dbReference>
<dbReference type="InterPro" id="IPR050584">
    <property type="entry name" value="Cholesterol_7-desaturase"/>
</dbReference>
<evidence type="ECO:0000259" key="17">
    <source>
        <dbReference type="PROSITE" id="PS51296"/>
    </source>
</evidence>
<organism evidence="18 19">
    <name type="scientific">Dimorphilus gyrociliatus</name>
    <dbReference type="NCBI Taxonomy" id="2664684"/>
    <lineage>
        <taxon>Eukaryota</taxon>
        <taxon>Metazoa</taxon>
        <taxon>Spiralia</taxon>
        <taxon>Lophotrochozoa</taxon>
        <taxon>Annelida</taxon>
        <taxon>Polychaeta</taxon>
        <taxon>Polychaeta incertae sedis</taxon>
        <taxon>Dinophilidae</taxon>
        <taxon>Dimorphilus</taxon>
    </lineage>
</organism>
<dbReference type="Gene3D" id="3.90.380.10">
    <property type="entry name" value="Naphthalene 1,2-dioxygenase Alpha Subunit, Chain A, domain 1"/>
    <property type="match status" value="1"/>
</dbReference>
<name>A0A7I8VCP4_9ANNE</name>
<keyword evidence="11" id="KW-0472">Membrane</keyword>
<keyword evidence="19" id="KW-1185">Reference proteome</keyword>
<gene>
    <name evidence="18" type="ORF">DGYR_LOCUS3007</name>
</gene>
<dbReference type="GO" id="GO:0008203">
    <property type="term" value="P:cholesterol metabolic process"/>
    <property type="evidence" value="ECO:0007669"/>
    <property type="project" value="InterPro"/>
</dbReference>
<keyword evidence="4" id="KW-0812">Transmembrane</keyword>